<dbReference type="KEGG" id="dti:Desti_2588"/>
<accession>I4C6S7</accession>
<keyword evidence="2" id="KW-1185">Reference proteome</keyword>
<dbReference type="Proteomes" id="UP000006055">
    <property type="component" value="Chromosome"/>
</dbReference>
<sequence length="119" mass="13467">MRIVVTIVFALLLSLFYPDEGKTQQGYRLPDLSTLKHLTTSTSDHAADIPGKETTMDFYAAPSGEMITIYSYRGKRVAFSSHMNNDIQGTYRLFMDLAGQGLFQEVNRSAQWQLPAWAR</sequence>
<organism evidence="1 2">
    <name type="scientific">Desulfomonile tiedjei (strain ATCC 49306 / DSM 6799 / DCB-1)</name>
    <dbReference type="NCBI Taxonomy" id="706587"/>
    <lineage>
        <taxon>Bacteria</taxon>
        <taxon>Pseudomonadati</taxon>
        <taxon>Thermodesulfobacteriota</taxon>
        <taxon>Desulfomonilia</taxon>
        <taxon>Desulfomonilales</taxon>
        <taxon>Desulfomonilaceae</taxon>
        <taxon>Desulfomonile</taxon>
    </lineage>
</organism>
<protein>
    <submittedName>
        <fullName evidence="1">Uncharacterized protein</fullName>
    </submittedName>
</protein>
<dbReference type="RefSeq" id="WP_014810410.1">
    <property type="nucleotide sequence ID" value="NC_018025.1"/>
</dbReference>
<dbReference type="HOGENOM" id="CLU_2057635_0_0_7"/>
<name>I4C6S7_DESTA</name>
<evidence type="ECO:0000313" key="1">
    <source>
        <dbReference type="EMBL" id="AFM25268.1"/>
    </source>
</evidence>
<reference evidence="2" key="1">
    <citation type="submission" date="2012-06" db="EMBL/GenBank/DDBJ databases">
        <title>Complete sequence of chromosome of Desulfomonile tiedjei DSM 6799.</title>
        <authorList>
            <person name="Lucas S."/>
            <person name="Copeland A."/>
            <person name="Lapidus A."/>
            <person name="Glavina del Rio T."/>
            <person name="Dalin E."/>
            <person name="Tice H."/>
            <person name="Bruce D."/>
            <person name="Goodwin L."/>
            <person name="Pitluck S."/>
            <person name="Peters L."/>
            <person name="Ovchinnikova G."/>
            <person name="Zeytun A."/>
            <person name="Lu M."/>
            <person name="Kyrpides N."/>
            <person name="Mavromatis K."/>
            <person name="Ivanova N."/>
            <person name="Brettin T."/>
            <person name="Detter J.C."/>
            <person name="Han C."/>
            <person name="Larimer F."/>
            <person name="Land M."/>
            <person name="Hauser L."/>
            <person name="Markowitz V."/>
            <person name="Cheng J.-F."/>
            <person name="Hugenholtz P."/>
            <person name="Woyke T."/>
            <person name="Wu D."/>
            <person name="Spring S."/>
            <person name="Schroeder M."/>
            <person name="Brambilla E."/>
            <person name="Klenk H.-P."/>
            <person name="Eisen J.A."/>
        </authorList>
    </citation>
    <scope>NUCLEOTIDE SEQUENCE [LARGE SCALE GENOMIC DNA]</scope>
    <source>
        <strain evidence="2">ATCC 49306 / DSM 6799 / DCB-1</strain>
    </source>
</reference>
<proteinExistence type="predicted"/>
<dbReference type="EMBL" id="CP003360">
    <property type="protein sequence ID" value="AFM25268.1"/>
    <property type="molecule type" value="Genomic_DNA"/>
</dbReference>
<dbReference type="STRING" id="706587.Desti_2588"/>
<dbReference type="AlphaFoldDB" id="I4C6S7"/>
<evidence type="ECO:0000313" key="2">
    <source>
        <dbReference type="Proteomes" id="UP000006055"/>
    </source>
</evidence>
<gene>
    <name evidence="1" type="ordered locus">Desti_2588</name>
</gene>